<accession>A0A4T0M4B2</accession>
<dbReference type="InterPro" id="IPR015267">
    <property type="entry name" value="PPP4R2"/>
</dbReference>
<feature type="region of interest" description="Disordered" evidence="2">
    <location>
        <begin position="1481"/>
        <end position="1682"/>
    </location>
</feature>
<feature type="region of interest" description="Disordered" evidence="2">
    <location>
        <begin position="1188"/>
        <end position="1225"/>
    </location>
</feature>
<reference evidence="7 8" key="1">
    <citation type="submission" date="2019-03" db="EMBL/GenBank/DDBJ databases">
        <title>Sequencing 25 genomes of Wallemia mellicola.</title>
        <authorList>
            <person name="Gostincar C."/>
        </authorList>
    </citation>
    <scope>NUCLEOTIDE SEQUENCE [LARGE SCALE GENOMIC DNA]</scope>
    <source>
        <strain evidence="7 8">EXF-6152</strain>
    </source>
</reference>
<protein>
    <submittedName>
        <fullName evidence="7">Uncharacterized protein</fullName>
    </submittedName>
</protein>
<dbReference type="PANTHER" id="PTHR21512:SF5">
    <property type="entry name" value="TRAFFICKING PROTEIN PARTICLE COMPLEX SUBUNIT 9"/>
    <property type="match status" value="1"/>
</dbReference>
<dbReference type="GO" id="GO:0019888">
    <property type="term" value="F:protein phosphatase regulator activity"/>
    <property type="evidence" value="ECO:0007669"/>
    <property type="project" value="InterPro"/>
</dbReference>
<feature type="compositionally biased region" description="Polar residues" evidence="2">
    <location>
        <begin position="480"/>
        <end position="506"/>
    </location>
</feature>
<feature type="domain" description="Trs120/TRAPPC9 first Ig-like" evidence="5">
    <location>
        <begin position="392"/>
        <end position="457"/>
    </location>
</feature>
<evidence type="ECO:0000313" key="7">
    <source>
        <dbReference type="EMBL" id="TIB77428.1"/>
    </source>
</evidence>
<gene>
    <name evidence="7" type="ORF">E3Q22_03071</name>
</gene>
<evidence type="ECO:0000259" key="5">
    <source>
        <dbReference type="Pfam" id="PF26254"/>
    </source>
</evidence>
<dbReference type="Pfam" id="PF26282">
    <property type="entry name" value="Ig_TRAPPC9-Trs120_3rd"/>
    <property type="match status" value="1"/>
</dbReference>
<feature type="domain" description="Trs120/TRAPPC9 third Ig-like" evidence="6">
    <location>
        <begin position="727"/>
        <end position="883"/>
    </location>
</feature>
<dbReference type="Pfam" id="PF26251">
    <property type="entry name" value="TPR_TRAPPC9-Trs120"/>
    <property type="match status" value="1"/>
</dbReference>
<feature type="transmembrane region" description="Helical" evidence="3">
    <location>
        <begin position="1446"/>
        <end position="1471"/>
    </location>
</feature>
<evidence type="ECO:0000313" key="8">
    <source>
        <dbReference type="Proteomes" id="UP000310685"/>
    </source>
</evidence>
<feature type="compositionally biased region" description="Polar residues" evidence="2">
    <location>
        <begin position="1547"/>
        <end position="1561"/>
    </location>
</feature>
<feature type="compositionally biased region" description="Low complexity" evidence="2">
    <location>
        <begin position="1356"/>
        <end position="1441"/>
    </location>
</feature>
<comment type="similarity">
    <text evidence="1">Belongs to the PPP4R2 family.</text>
</comment>
<organism evidence="7 8">
    <name type="scientific">Wallemia mellicola</name>
    <dbReference type="NCBI Taxonomy" id="1708541"/>
    <lineage>
        <taxon>Eukaryota</taxon>
        <taxon>Fungi</taxon>
        <taxon>Dikarya</taxon>
        <taxon>Basidiomycota</taxon>
        <taxon>Wallemiomycotina</taxon>
        <taxon>Wallemiomycetes</taxon>
        <taxon>Wallemiales</taxon>
        <taxon>Wallemiaceae</taxon>
        <taxon>Wallemia</taxon>
    </lineage>
</organism>
<dbReference type="Proteomes" id="UP000310685">
    <property type="component" value="Unassembled WGS sequence"/>
</dbReference>
<evidence type="ECO:0000259" key="6">
    <source>
        <dbReference type="Pfam" id="PF26282"/>
    </source>
</evidence>
<dbReference type="InterPro" id="IPR013935">
    <property type="entry name" value="Trs120_TRAPPC9"/>
</dbReference>
<feature type="region of interest" description="Disordered" evidence="2">
    <location>
        <begin position="1244"/>
        <end position="1444"/>
    </location>
</feature>
<feature type="compositionally biased region" description="Polar residues" evidence="2">
    <location>
        <begin position="1311"/>
        <end position="1324"/>
    </location>
</feature>
<dbReference type="InterPro" id="IPR058565">
    <property type="entry name" value="Ig_TRAPPC9_Trs120_1st"/>
</dbReference>
<feature type="region of interest" description="Disordered" evidence="2">
    <location>
        <begin position="460"/>
        <end position="506"/>
    </location>
</feature>
<evidence type="ECO:0000259" key="4">
    <source>
        <dbReference type="Pfam" id="PF26251"/>
    </source>
</evidence>
<feature type="compositionally biased region" description="Basic and acidic residues" evidence="2">
    <location>
        <begin position="1340"/>
        <end position="1352"/>
    </location>
</feature>
<name>A0A4T0M4B2_9BASI</name>
<dbReference type="Pfam" id="PF09184">
    <property type="entry name" value="PPP4R2"/>
    <property type="match status" value="1"/>
</dbReference>
<dbReference type="GO" id="GO:0030289">
    <property type="term" value="C:protein phosphatase 4 complex"/>
    <property type="evidence" value="ECO:0007669"/>
    <property type="project" value="InterPro"/>
</dbReference>
<dbReference type="InterPro" id="IPR058564">
    <property type="entry name" value="TPR_TRAPPC9_Trs120"/>
</dbReference>
<dbReference type="PANTHER" id="PTHR21512">
    <property type="entry name" value="TRAFFICKING PROTEIN PARTICLE COMPLEX SUBUNIT 9"/>
    <property type="match status" value="1"/>
</dbReference>
<dbReference type="Pfam" id="PF26254">
    <property type="entry name" value="Ig_TRAPPC9-Trs120_1st"/>
    <property type="match status" value="1"/>
</dbReference>
<keyword evidence="3" id="KW-0812">Transmembrane</keyword>
<keyword evidence="3" id="KW-0472">Membrane</keyword>
<comment type="caution">
    <text evidence="7">The sequence shown here is derived from an EMBL/GenBank/DDBJ whole genome shotgun (WGS) entry which is preliminary data.</text>
</comment>
<sequence length="1682" mass="185576">MRAPHDSFHQASAIESQAIAQVLLYWQKTDDVPSHHLIETPWSGICDKFNNALAVYTRLLNTSINKALSTSSTTNLTNLPSQNHDLIAIRAFVRATLRLSQFLLTVWACEGLNDNSLKALVEGVTPSFLATQPDRDSIIEHADKMPHLARSQISTIAQQAHGTHLFHLNKVEQLRVILTLIHLHDSIGFARKAAYFRQEVVVICADLVEASRNKSLIQSSDSKLIVNQLNDNNELLVKILDNICDVYGIDTQSTYLYVNGEESEATENVQQEVENNFKWISVQRDFLRDAMTVVQHLGDLNAVIKYAVILLKVYHASLPAAEQVRLVQIMLAALEALRRRSTTSVELAFWSPDLLLSLEVIPCTDETLPFATNSQQTVLQKLANTPTRRATRIAKSIAVQDEYVEVSATVHNPYKFTLELQAVELITSGVTFESEKLDVYLAPNSYQTLRLKGVVKSRADEEKRKSKVRSERLEKRSKVKSTGLSSIPSLQRQSMSSRASTVTSMNDTRRATLTSISSGVKAPQYIEVAVVASLPTLIVAGTNLSHHALMLYSGECTTLRLTVENVSDVDVDFINLKFRDNSTDSLLEVIEEQQSKLIDTYDMEYTIAHEPVFKPCVDLSNVTIPARKKATLEIECYGRMGCNQGSIFIEYGSKKINENEQTYARQLTYPLLLTVQQTLEVQQFTALPLERSGMSESREYFGLWPTSPSMMSQPMSPTNQTQMSAPQSPLIEQSQLLQNLDKDANEFLFVVDIRNSFGTPFEVVLERTRDGDNYIVEFGVCRLVQPGLTARLVLPMKRTKLTEEIATAGIPSICERQFIISQASLTPQKERVMRELFWYSQEIYKKVRLYWREPVSTTDRPRVGSLNLNLRKHKLSKRMLNVVKLDALDVELINPTWERLELGREAQLQLKIANRTERTLKLNYQFEVSLDDCLIIKGPKSTHIGPLKPDEEVVKKVNILPISKSHLELRLVVHEEYQDSIIDTTKDWDLKVRNAVCRLEAVNSKPFTMSMSELENIADNDVLSLSWDLVRQALKKEIEKNIEEYYKNTNKDTKNESNTQETVKMELDTRTKTEPDVGASEQNSLLLGHAREQIQTPAVVLPPKRAPVVESISEKEAYEEFSRIWDVLETDFVDEPPFTIQRIAELAVRQRGTYSTVGKYLRALGKTVTVTSGKVTLAAQMKALEDVSAPPAGDTRGHAVPLDSAEMHTPGQQNSTPPTPLFSPIPFLAERASRDVSPLTIQETQVEDLGNPNLHRPTSPTSSSNNAAAAAAAALGGQPSKTKQTGTQEHHGIVDELDAGQGKVAEEPVPLSSTTKLENTPSPEKSNEEDRRAHKRRKSEHLLEIEDQKLAKEFYSQSSGSSGSSSNTDSSSNTSSQSSDSSQSSEASQSSASSQSSQSSESSKSSESSASDKPTPSPSTDSSGNVVTVTDSSGSHNSSGDNSGGLGTGGIIGIAVGVGVVAIAAAGFIIWRCVKRRYSDIEDDEDNSDDIKWPQLRDAGGPSATALQPLPARPTGGAGIEMESSYLNPHPATETDDDLSLVGEPLSNASHSISGLRSNSPGPMYAPYSDYPIPSPAPGAPPGAPPGGPPAHPQYFDPITGMAYYSDEQPGGAYSDHNYTDPFANESQAPSQTPQPPWAPGQNDQPLLNPYGATPSPNPQAQSRPYPSTQPGQYFNMYNGKV</sequence>
<feature type="compositionally biased region" description="Polar residues" evidence="2">
    <location>
        <begin position="1256"/>
        <end position="1266"/>
    </location>
</feature>
<proteinExistence type="inferred from homology"/>
<evidence type="ECO:0000256" key="1">
    <source>
        <dbReference type="ARBA" id="ARBA00009207"/>
    </source>
</evidence>
<evidence type="ECO:0000256" key="3">
    <source>
        <dbReference type="SAM" id="Phobius"/>
    </source>
</evidence>
<dbReference type="Pfam" id="PF26280">
    <property type="entry name" value="Ig_TRAPPC9-Trs120_2nd"/>
    <property type="match status" value="1"/>
</dbReference>
<feature type="compositionally biased region" description="Basic and acidic residues" evidence="2">
    <location>
        <begin position="460"/>
        <end position="476"/>
    </location>
</feature>
<feature type="domain" description="Trs120/TRAPPC9 TPR region" evidence="4">
    <location>
        <begin position="91"/>
        <end position="337"/>
    </location>
</feature>
<keyword evidence="3" id="KW-1133">Transmembrane helix</keyword>
<dbReference type="EMBL" id="SPRC01000034">
    <property type="protein sequence ID" value="TIB77428.1"/>
    <property type="molecule type" value="Genomic_DNA"/>
</dbReference>
<dbReference type="InterPro" id="IPR058567">
    <property type="entry name" value="Ig_TRAPPC9_Trs120_3rd"/>
</dbReference>
<dbReference type="GO" id="GO:0005802">
    <property type="term" value="C:trans-Golgi network"/>
    <property type="evidence" value="ECO:0007669"/>
    <property type="project" value="TreeGrafter"/>
</dbReference>
<evidence type="ECO:0000256" key="2">
    <source>
        <dbReference type="SAM" id="MobiDB-lite"/>
    </source>
</evidence>
<feature type="compositionally biased region" description="Pro residues" evidence="2">
    <location>
        <begin position="1573"/>
        <end position="1592"/>
    </location>
</feature>
<feature type="compositionally biased region" description="Polar residues" evidence="2">
    <location>
        <begin position="1659"/>
        <end position="1673"/>
    </location>
</feature>